<feature type="coiled-coil region" evidence="1">
    <location>
        <begin position="299"/>
        <end position="352"/>
    </location>
</feature>
<feature type="coiled-coil region" evidence="1">
    <location>
        <begin position="53"/>
        <end position="80"/>
    </location>
</feature>
<keyword evidence="1" id="KW-0175">Coiled coil</keyword>
<dbReference type="PANTHER" id="PTHR46518:SF1">
    <property type="entry name" value="OUTER DYNEIN ARM-DOCKING COMPLEX SUBUNIT 3"/>
    <property type="match status" value="1"/>
</dbReference>
<proteinExistence type="predicted"/>
<dbReference type="GO" id="GO:0003341">
    <property type="term" value="P:cilium movement"/>
    <property type="evidence" value="ECO:0007669"/>
    <property type="project" value="InterPro"/>
</dbReference>
<dbReference type="GO" id="GO:0035253">
    <property type="term" value="C:ciliary rootlet"/>
    <property type="evidence" value="ECO:0007669"/>
    <property type="project" value="TreeGrafter"/>
</dbReference>
<keyword evidence="3" id="KW-1185">Reference proteome</keyword>
<evidence type="ECO:0000313" key="3">
    <source>
        <dbReference type="Proteomes" id="UP001154078"/>
    </source>
</evidence>
<accession>A0A9P0FBP0</accession>
<dbReference type="AlphaFoldDB" id="A0A9P0FBP0"/>
<protein>
    <submittedName>
        <fullName evidence="2">Uncharacterized protein</fullName>
    </submittedName>
</protein>
<evidence type="ECO:0000313" key="2">
    <source>
        <dbReference type="EMBL" id="CAH0547270.1"/>
    </source>
</evidence>
<gene>
    <name evidence="2" type="ORF">MELIAE_LOCUS1293</name>
</gene>
<evidence type="ECO:0000256" key="1">
    <source>
        <dbReference type="SAM" id="Coils"/>
    </source>
</evidence>
<dbReference type="GO" id="GO:0036158">
    <property type="term" value="P:outer dynein arm assembly"/>
    <property type="evidence" value="ECO:0007669"/>
    <property type="project" value="InterPro"/>
</dbReference>
<dbReference type="PANTHER" id="PTHR46518">
    <property type="entry name" value="COILED-COIL DOMAIN-CONTAINING PROTEIN 151"/>
    <property type="match status" value="1"/>
</dbReference>
<sequence length="541" mass="63285">MGHRNMLSVKKVKLHGMTSTKWTTKDKITQYKGLINLYTRDKAIMEMDSIVEQKNQYKDLKKLQKNVELHRKELDNAIAGDKQQLRNTLIEHKEMQMAYENLPSKKVIETVNHLAFNKRKEYDRLNYKMKLRSQRYIDLKNYASVLADNLNYDFAKSSKELPEEQQAQIITGKVQDAILKREAALAIRQTYTQIIDIMKKDALYFDAILNTIQYDGLLQGKCMINATKLGQLATEYLDDRRQEFEKLEKTVKKDMLNRKRDLAAFTEEELEFSNHIKNLLRRDSDINIGKIEIEDPPHCLNLQEDFENMEKLLTFLKNSTLVPSFDAIYPCLQEQQRQKERLEEMTAITEEKNNTMLNKYNHGKLMKIELKNSMVTSTAQYNTDKVEMQEQIDEETETKRKLDILIDTRNKILADILTNLKQFKYSAQLITLEEDKNATWDGNKVPEPDETDGIKIIEFLTKAFTKLMNNVKQKLVGPQMDEGYSKYEKLMAEITSSIDYSEIILEESLVEDLHLDPNIFTREDIKRQSAEIVLANTKSEE</sequence>
<dbReference type="EMBL" id="OV121132">
    <property type="protein sequence ID" value="CAH0547270.1"/>
    <property type="molecule type" value="Genomic_DNA"/>
</dbReference>
<reference evidence="2" key="1">
    <citation type="submission" date="2021-12" db="EMBL/GenBank/DDBJ databases">
        <authorList>
            <person name="King R."/>
        </authorList>
    </citation>
    <scope>NUCLEOTIDE SEQUENCE</scope>
</reference>
<dbReference type="Proteomes" id="UP001154078">
    <property type="component" value="Chromosome 1"/>
</dbReference>
<organism evidence="2 3">
    <name type="scientific">Brassicogethes aeneus</name>
    <name type="common">Rape pollen beetle</name>
    <name type="synonym">Meligethes aeneus</name>
    <dbReference type="NCBI Taxonomy" id="1431903"/>
    <lineage>
        <taxon>Eukaryota</taxon>
        <taxon>Metazoa</taxon>
        <taxon>Ecdysozoa</taxon>
        <taxon>Arthropoda</taxon>
        <taxon>Hexapoda</taxon>
        <taxon>Insecta</taxon>
        <taxon>Pterygota</taxon>
        <taxon>Neoptera</taxon>
        <taxon>Endopterygota</taxon>
        <taxon>Coleoptera</taxon>
        <taxon>Polyphaga</taxon>
        <taxon>Cucujiformia</taxon>
        <taxon>Nitidulidae</taxon>
        <taxon>Meligethinae</taxon>
        <taxon>Brassicogethes</taxon>
    </lineage>
</organism>
<name>A0A9P0FBP0_BRAAE</name>
<dbReference type="GO" id="GO:0036064">
    <property type="term" value="C:ciliary basal body"/>
    <property type="evidence" value="ECO:0007669"/>
    <property type="project" value="TreeGrafter"/>
</dbReference>
<dbReference type="InterPro" id="IPR033192">
    <property type="entry name" value="ODAD3"/>
</dbReference>
<dbReference type="GO" id="GO:0097542">
    <property type="term" value="C:ciliary tip"/>
    <property type="evidence" value="ECO:0007669"/>
    <property type="project" value="TreeGrafter"/>
</dbReference>
<dbReference type="OrthoDB" id="7447178at2759"/>